<dbReference type="PANTHER" id="PTHR12701">
    <property type="entry name" value="BCR-ASSOCIATED PROTEIN, BAP"/>
    <property type="match status" value="1"/>
</dbReference>
<comment type="function">
    <text evidence="5">May play a role in anterograde transport of membrane proteins from the endoplasmic reticulum to the Golgi.</text>
</comment>
<dbReference type="GO" id="GO:0006886">
    <property type="term" value="P:intracellular protein transport"/>
    <property type="evidence" value="ECO:0007669"/>
    <property type="project" value="UniProtKB-UniRule"/>
</dbReference>
<evidence type="ECO:0000256" key="6">
    <source>
        <dbReference type="SAM" id="Coils"/>
    </source>
</evidence>
<keyword evidence="5" id="KW-0931">ER-Golgi transport</keyword>
<dbReference type="GO" id="GO:0006888">
    <property type="term" value="P:endoplasmic reticulum to Golgi vesicle-mediated transport"/>
    <property type="evidence" value="ECO:0007669"/>
    <property type="project" value="UniProtKB-UniRule"/>
</dbReference>
<keyword evidence="5" id="KW-0653">Protein transport</keyword>
<evidence type="ECO:0000256" key="4">
    <source>
        <dbReference type="ARBA" id="ARBA00023136"/>
    </source>
</evidence>
<reference evidence="9" key="1">
    <citation type="journal article" date="2018" name="Nat. Microbiol.">
        <title>Leveraging single-cell genomics to expand the fungal tree of life.</title>
        <authorList>
            <person name="Ahrendt S.R."/>
            <person name="Quandt C.A."/>
            <person name="Ciobanu D."/>
            <person name="Clum A."/>
            <person name="Salamov A."/>
            <person name="Andreopoulos B."/>
            <person name="Cheng J.F."/>
            <person name="Woyke T."/>
            <person name="Pelin A."/>
            <person name="Henrissat B."/>
            <person name="Reynolds N.K."/>
            <person name="Benny G.L."/>
            <person name="Smith M.E."/>
            <person name="James T.Y."/>
            <person name="Grigoriev I.V."/>
        </authorList>
    </citation>
    <scope>NUCLEOTIDE SEQUENCE [LARGE SCALE GENOMIC DNA]</scope>
    <source>
        <strain evidence="9">CSF55</strain>
    </source>
</reference>
<proteinExistence type="inferred from homology"/>
<accession>A0A4V1IZK2</accession>
<feature type="domain" description="BAP29/BAP31 transmembrane" evidence="7">
    <location>
        <begin position="4"/>
        <end position="51"/>
    </location>
</feature>
<comment type="subcellular location">
    <subcellularLocation>
        <location evidence="5">Endoplasmic reticulum membrane</location>
        <topology evidence="5">Multi-pass membrane protein</topology>
    </subcellularLocation>
    <subcellularLocation>
        <location evidence="1">Membrane</location>
        <topology evidence="1">Multi-pass membrane protein</topology>
    </subcellularLocation>
</comment>
<evidence type="ECO:0000313" key="8">
    <source>
        <dbReference type="EMBL" id="RKP18349.1"/>
    </source>
</evidence>
<feature type="transmembrane region" description="Helical" evidence="5">
    <location>
        <begin position="21"/>
        <end position="41"/>
    </location>
</feature>
<keyword evidence="2 5" id="KW-0812">Transmembrane</keyword>
<keyword evidence="5" id="KW-0256">Endoplasmic reticulum</keyword>
<sequence length="135" mass="16336">MKDAHTDTQIHAKMFYSQRNMYLTGFTLFLAIVCSRLIAILSEIMKHEEKIAVVEKQAKNQQKEYERLTEEKEKLEKELEERRKLTEELQKKSKDAEVVLKQAKSQQEEYLRLADKYNDLEKKYERREYEEKKSK</sequence>
<evidence type="ECO:0000256" key="5">
    <source>
        <dbReference type="RuleBase" id="RU367026"/>
    </source>
</evidence>
<comment type="similarity">
    <text evidence="5">Belongs to the BCAP29/BCAP31 family.</text>
</comment>
<dbReference type="EMBL" id="ML005486">
    <property type="protein sequence ID" value="RKP18349.1"/>
    <property type="molecule type" value="Genomic_DNA"/>
</dbReference>
<evidence type="ECO:0000256" key="2">
    <source>
        <dbReference type="ARBA" id="ARBA00022692"/>
    </source>
</evidence>
<evidence type="ECO:0000256" key="3">
    <source>
        <dbReference type="ARBA" id="ARBA00022989"/>
    </source>
</evidence>
<gene>
    <name evidence="8" type="ORF">ROZALSC1DRAFT_29953</name>
</gene>
<dbReference type="InterPro" id="IPR040463">
    <property type="entry name" value="BAP29/BAP31_N"/>
</dbReference>
<dbReference type="InterPro" id="IPR008417">
    <property type="entry name" value="BAP29/BAP31"/>
</dbReference>
<keyword evidence="3 5" id="KW-1133">Transmembrane helix</keyword>
<evidence type="ECO:0000313" key="9">
    <source>
        <dbReference type="Proteomes" id="UP000281549"/>
    </source>
</evidence>
<evidence type="ECO:0000259" key="7">
    <source>
        <dbReference type="Pfam" id="PF05529"/>
    </source>
</evidence>
<protein>
    <recommendedName>
        <fullName evidence="5">Endoplasmic reticulum transmembrane protein</fullName>
    </recommendedName>
</protein>
<feature type="coiled-coil region" evidence="6">
    <location>
        <begin position="44"/>
        <end position="123"/>
    </location>
</feature>
<name>A0A4V1IZK2_ROZAC</name>
<dbReference type="Pfam" id="PF05529">
    <property type="entry name" value="Bap31"/>
    <property type="match status" value="1"/>
</dbReference>
<dbReference type="Proteomes" id="UP000281549">
    <property type="component" value="Unassembled WGS sequence"/>
</dbReference>
<dbReference type="GO" id="GO:0005789">
    <property type="term" value="C:endoplasmic reticulum membrane"/>
    <property type="evidence" value="ECO:0007669"/>
    <property type="project" value="UniProtKB-SubCell"/>
</dbReference>
<keyword evidence="5" id="KW-0813">Transport</keyword>
<keyword evidence="4 5" id="KW-0472">Membrane</keyword>
<comment type="caution">
    <text evidence="5">Lacks conserved residue(s) required for the propagation of feature annotation.</text>
</comment>
<evidence type="ECO:0000256" key="1">
    <source>
        <dbReference type="ARBA" id="ARBA00004141"/>
    </source>
</evidence>
<keyword evidence="6" id="KW-0175">Coiled coil</keyword>
<dbReference type="AlphaFoldDB" id="A0A4V1IZK2"/>
<organism evidence="8 9">
    <name type="scientific">Rozella allomycis (strain CSF55)</name>
    <dbReference type="NCBI Taxonomy" id="988480"/>
    <lineage>
        <taxon>Eukaryota</taxon>
        <taxon>Fungi</taxon>
        <taxon>Fungi incertae sedis</taxon>
        <taxon>Cryptomycota</taxon>
        <taxon>Cryptomycota incertae sedis</taxon>
        <taxon>Rozella</taxon>
    </lineage>
</organism>
<dbReference type="PANTHER" id="PTHR12701:SF20">
    <property type="entry name" value="ENDOPLASMIC RETICULUM TRANSMEMBRANE PROTEIN"/>
    <property type="match status" value="1"/>
</dbReference>
<dbReference type="GO" id="GO:0070973">
    <property type="term" value="P:protein localization to endoplasmic reticulum exit site"/>
    <property type="evidence" value="ECO:0007669"/>
    <property type="project" value="UniProtKB-UniRule"/>
</dbReference>